<reference evidence="4" key="1">
    <citation type="submission" date="2017-01" db="EMBL/GenBank/DDBJ databases">
        <authorList>
            <person name="Varghese N."/>
            <person name="Submissions S."/>
        </authorList>
    </citation>
    <scope>NUCLEOTIDE SEQUENCE [LARGE SCALE GENOMIC DNA]</scope>
    <source>
        <strain evidence="4">ATCC 51758</strain>
    </source>
</reference>
<keyword evidence="2" id="KW-0560">Oxidoreductase</keyword>
<gene>
    <name evidence="3" type="ORF">SAMN05421829_102244</name>
</gene>
<dbReference type="Proteomes" id="UP000186819">
    <property type="component" value="Unassembled WGS sequence"/>
</dbReference>
<dbReference type="InterPro" id="IPR051122">
    <property type="entry name" value="SDR_DHRS6-like"/>
</dbReference>
<dbReference type="PRINTS" id="PR00081">
    <property type="entry name" value="GDHRDH"/>
</dbReference>
<sequence length="245" mass="25495">MGKLDGKTAVITGGSSNIGLEIGRRFAAEGARVVVAARDAARLAKAVEVIGHGATGVVVDVADEAQVRALFEPLARVDLLVTCAGGWVFGAIDELPPQHWVELFAGRFFGQMYACHYAVPKMPAGGSIMLCSGIAAKAAIPNYAGGSALCGAVNSLGRQLALELAPREVRVNVLSPGLILTPEERERAVAGQAPDDIVRRGFIDSRIPLKRAGSAGSMADAAMFLADCDYATGMVMDIDGGWTTL</sequence>
<dbReference type="PANTHER" id="PTHR43477">
    <property type="entry name" value="DIHYDROANTICAPSIN 7-DEHYDROGENASE"/>
    <property type="match status" value="1"/>
</dbReference>
<dbReference type="Gene3D" id="3.40.50.720">
    <property type="entry name" value="NAD(P)-binding Rossmann-like Domain"/>
    <property type="match status" value="1"/>
</dbReference>
<dbReference type="STRING" id="34027.SAMN05421829_102244"/>
<dbReference type="Pfam" id="PF13561">
    <property type="entry name" value="adh_short_C2"/>
    <property type="match status" value="1"/>
</dbReference>
<comment type="similarity">
    <text evidence="1">Belongs to the short-chain dehydrogenases/reductases (SDR) family.</text>
</comment>
<evidence type="ECO:0000256" key="2">
    <source>
        <dbReference type="ARBA" id="ARBA00023002"/>
    </source>
</evidence>
<name>A0A1N6PXF3_9RHOO</name>
<keyword evidence="4" id="KW-1185">Reference proteome</keyword>
<dbReference type="InterPro" id="IPR036291">
    <property type="entry name" value="NAD(P)-bd_dom_sf"/>
</dbReference>
<dbReference type="OrthoDB" id="9806974at2"/>
<proteinExistence type="inferred from homology"/>
<evidence type="ECO:0000313" key="4">
    <source>
        <dbReference type="Proteomes" id="UP000186819"/>
    </source>
</evidence>
<dbReference type="SUPFAM" id="SSF51735">
    <property type="entry name" value="NAD(P)-binding Rossmann-fold domains"/>
    <property type="match status" value="1"/>
</dbReference>
<dbReference type="InterPro" id="IPR002347">
    <property type="entry name" value="SDR_fam"/>
</dbReference>
<dbReference type="AlphaFoldDB" id="A0A1N6PXF3"/>
<dbReference type="GO" id="GO:0016491">
    <property type="term" value="F:oxidoreductase activity"/>
    <property type="evidence" value="ECO:0007669"/>
    <property type="project" value="UniProtKB-KW"/>
</dbReference>
<organism evidence="3 4">
    <name type="scientific">Aromatoleum tolulyticum</name>
    <dbReference type="NCBI Taxonomy" id="34027"/>
    <lineage>
        <taxon>Bacteria</taxon>
        <taxon>Pseudomonadati</taxon>
        <taxon>Pseudomonadota</taxon>
        <taxon>Betaproteobacteria</taxon>
        <taxon>Rhodocyclales</taxon>
        <taxon>Rhodocyclaceae</taxon>
        <taxon>Aromatoleum</taxon>
    </lineage>
</organism>
<accession>A0A1N6PXF3</accession>
<evidence type="ECO:0000256" key="1">
    <source>
        <dbReference type="ARBA" id="ARBA00006484"/>
    </source>
</evidence>
<evidence type="ECO:0000313" key="3">
    <source>
        <dbReference type="EMBL" id="SIQ09074.1"/>
    </source>
</evidence>
<dbReference type="PANTHER" id="PTHR43477:SF1">
    <property type="entry name" value="DIHYDROANTICAPSIN 7-DEHYDROGENASE"/>
    <property type="match status" value="1"/>
</dbReference>
<dbReference type="CDD" id="cd05233">
    <property type="entry name" value="SDR_c"/>
    <property type="match status" value="1"/>
</dbReference>
<dbReference type="EMBL" id="FTMD01000002">
    <property type="protein sequence ID" value="SIQ09074.1"/>
    <property type="molecule type" value="Genomic_DNA"/>
</dbReference>
<dbReference type="RefSeq" id="WP_076600755.1">
    <property type="nucleotide sequence ID" value="NZ_FTMD01000002.1"/>
</dbReference>
<protein>
    <submittedName>
        <fullName evidence="3">NAD(P)-dependent dehydrogenase, short-chain alcohol dehydrogenase family</fullName>
    </submittedName>
</protein>